<organism evidence="1 2">
    <name type="scientific">Cuscuta campestris</name>
    <dbReference type="NCBI Taxonomy" id="132261"/>
    <lineage>
        <taxon>Eukaryota</taxon>
        <taxon>Viridiplantae</taxon>
        <taxon>Streptophyta</taxon>
        <taxon>Embryophyta</taxon>
        <taxon>Tracheophyta</taxon>
        <taxon>Spermatophyta</taxon>
        <taxon>Magnoliopsida</taxon>
        <taxon>eudicotyledons</taxon>
        <taxon>Gunneridae</taxon>
        <taxon>Pentapetalae</taxon>
        <taxon>asterids</taxon>
        <taxon>lamiids</taxon>
        <taxon>Solanales</taxon>
        <taxon>Convolvulaceae</taxon>
        <taxon>Cuscuteae</taxon>
        <taxon>Cuscuta</taxon>
        <taxon>Cuscuta subgen. Grammica</taxon>
        <taxon>Cuscuta sect. Cleistogrammica</taxon>
    </lineage>
</organism>
<sequence>MALPPAVITIIWNFLVRYRLNKTTILFTHNFRSAHKNFLRPRHKQVHFYTDPSHMWLCLGQGDAIHTQQLSNGFTDQGQRMKIEHMQRETIKRNPNR</sequence>
<reference evidence="1 2" key="1">
    <citation type="submission" date="2018-04" db="EMBL/GenBank/DDBJ databases">
        <authorList>
            <person name="Vogel A."/>
        </authorList>
    </citation>
    <scope>NUCLEOTIDE SEQUENCE [LARGE SCALE GENOMIC DNA]</scope>
</reference>
<dbReference type="Proteomes" id="UP000595140">
    <property type="component" value="Unassembled WGS sequence"/>
</dbReference>
<dbReference type="AlphaFoldDB" id="A0A484KE20"/>
<accession>A0A484KE20</accession>
<dbReference type="EMBL" id="OOIL02000368">
    <property type="protein sequence ID" value="VFQ64063.1"/>
    <property type="molecule type" value="Genomic_DNA"/>
</dbReference>
<name>A0A484KE20_9ASTE</name>
<protein>
    <submittedName>
        <fullName evidence="1">Uncharacterized protein</fullName>
    </submittedName>
</protein>
<proteinExistence type="predicted"/>
<gene>
    <name evidence="1" type="ORF">CCAM_LOCUS5839</name>
</gene>
<evidence type="ECO:0000313" key="2">
    <source>
        <dbReference type="Proteomes" id="UP000595140"/>
    </source>
</evidence>
<keyword evidence="2" id="KW-1185">Reference proteome</keyword>
<evidence type="ECO:0000313" key="1">
    <source>
        <dbReference type="EMBL" id="VFQ64063.1"/>
    </source>
</evidence>